<dbReference type="CTD" id="108710728"/>
<feature type="compositionally biased region" description="Polar residues" evidence="1">
    <location>
        <begin position="1594"/>
        <end position="1603"/>
    </location>
</feature>
<feature type="compositionally biased region" description="Basic and acidic residues" evidence="1">
    <location>
        <begin position="1473"/>
        <end position="1534"/>
    </location>
</feature>
<feature type="compositionally biased region" description="Basic and acidic residues" evidence="1">
    <location>
        <begin position="1563"/>
        <end position="1577"/>
    </location>
</feature>
<feature type="region of interest" description="Disordered" evidence="1">
    <location>
        <begin position="1733"/>
        <end position="1766"/>
    </location>
</feature>
<dbReference type="GeneID" id="108710728"/>
<accession>A0A8J0UNL1</accession>
<feature type="compositionally biased region" description="Polar residues" evidence="1">
    <location>
        <begin position="113"/>
        <end position="142"/>
    </location>
</feature>
<feature type="compositionally biased region" description="Basic and acidic residues" evidence="1">
    <location>
        <begin position="1395"/>
        <end position="1425"/>
    </location>
</feature>
<feature type="region of interest" description="Disordered" evidence="1">
    <location>
        <begin position="1378"/>
        <end position="1701"/>
    </location>
</feature>
<dbReference type="GO" id="GO:1990226">
    <property type="term" value="F:histone methyltransferase binding"/>
    <property type="evidence" value="ECO:0000318"/>
    <property type="project" value="GO_Central"/>
</dbReference>
<dbReference type="OrthoDB" id="9909281at2759"/>
<evidence type="ECO:0000313" key="3">
    <source>
        <dbReference type="RefSeq" id="XP_018107375.1"/>
    </source>
</evidence>
<feature type="region of interest" description="Disordered" evidence="1">
    <location>
        <begin position="109"/>
        <end position="142"/>
    </location>
</feature>
<dbReference type="GO" id="GO:0005634">
    <property type="term" value="C:nucleus"/>
    <property type="evidence" value="ECO:0000318"/>
    <property type="project" value="GO_Central"/>
</dbReference>
<organism evidence="2 3">
    <name type="scientific">Xenopus laevis</name>
    <name type="common">African clawed frog</name>
    <dbReference type="NCBI Taxonomy" id="8355"/>
    <lineage>
        <taxon>Eukaryota</taxon>
        <taxon>Metazoa</taxon>
        <taxon>Chordata</taxon>
        <taxon>Craniata</taxon>
        <taxon>Vertebrata</taxon>
        <taxon>Euteleostomi</taxon>
        <taxon>Amphibia</taxon>
        <taxon>Batrachia</taxon>
        <taxon>Anura</taxon>
        <taxon>Pipoidea</taxon>
        <taxon>Pipidae</taxon>
        <taxon>Xenopodinae</taxon>
        <taxon>Xenopus</taxon>
        <taxon>Xenopus</taxon>
    </lineage>
</organism>
<evidence type="ECO:0000256" key="1">
    <source>
        <dbReference type="SAM" id="MobiDB-lite"/>
    </source>
</evidence>
<feature type="region of interest" description="Disordered" evidence="1">
    <location>
        <begin position="731"/>
        <end position="755"/>
    </location>
</feature>
<dbReference type="KEGG" id="xla:108710728"/>
<sequence>MLSQTQLPPPIRVLGPALFVFGNSEEIQCSMDWSRRNLNNCHINPENQQYSVPAVSTAGHSLASRASCQPQNTPGHGQRAGEQMKSQDRLIQNLLQATSSEEILKIQQKALAKSSSNPHRQVPKSQASSVPYNVSASTPNYRGNLNSVHVSSYRYQNIGNSVQQAALQPPAGPPQASDNQPNKSYCGNGSYVYAQPGSQQPAANYEMYANGQNVRHIQLLQQPQRQNVPQAAYDLNNAAMQQQRWNNAAHSNLKNPKDCVGGQMVFRQNIQNGPISLSENALESLHANASLQVPASYAAAVGNLGSNVRSDQLYTNQSANYQSSNYHKSVPNPTEQSTSPPQGQGSEPDAYSNPSASQNIREAIVEYYKVRHMLLTLAREHKLQWQHMQLLAQGQAAARAQNAPSDISAVGPQMVSTNAMSPPLVSSRQTTQQMGLQAASVPFSNNASSYVMRQERNRINITIAQKTGNPLANSVPQGVNAMTVNVPQQSVNAMALNIPQQGVQAMALNAPQQGSNVPQQGVNTMALRFPQQAGNAIALIVPQQGGNALPKSVPQSVNTLANKTSSNHQVYQMDGRNRPEVNNYTVFNGGQISSAHSLVASQAQSSEIRQNLDWSLRTSLTPQRAAVTGNCDDLCGVNGSPNTQVLLQKTHHSGPQQSIASNQSNANMNILQNNLPGCSVAQQNSLSSPVSESGHNSSTAFNANSTNIVGGSLEALETCLSLWKTTVHNISSNEQGTARPDQKLSPSKASESGVNLSNDISTAHVVNEGVANEVSVQKQDTLPPNPLKGTEPQIAIVSPLVQEKLNRSKERQPPKEYEQCPVVQQGSVHRLEANTKEKLESYFMDMENLAEIKDSEFLDKIKSLNDFDFVKAGIQNMETPAKSLSPPTPCGLDLTCVPAQDNNPVLEPRAENTIENSNGETTNDNCDGDLQIISVCSLAEGNTFYDSSIAHMFDNDSLPSEDKLMLEVKKEPEEPAEEDVDTKSVLTETFTDSIDSEMAKKAEIPEPKSGVLSGSADCLPDLANPGYSIAATSSEETPYAEFQSSGVSDQLSDLLMEFPFGIKNYVSEDKLDHVYWPGDRDAAKGVTKLEPTASQTAPLPMSQEVTVAKTVSVHHTLVDGDSMSMPLHLESSVVKSSSLDISHGTSFAEMVSTHIRQMTVTETVTTLLSEVRTVTPPIDQDMTVEENVSVLVSQSKNVEETFSIPIDQINVVAESGPVAVNEELTEETVVSPISHALTMVNSVPTKQESSSVECLSSTGKQNSAVPIQTKAEDETVPRMNANVSDQSECVNIPFLDHAKEALHIKTEFQETCEETDKSAIKPSKEPESSDEKSETVLGKDSKTPDQNMFCCLFSWLNYSYGSAPKKCSCKVQDDHKVVPSTQESAQDKSSTIPIIKEDPSKSYAKSKAEFKARLSTEDKKPKQENKSPVPELSDLKRKTGSPKNDPSPKCLNPEKKHREQNFDKKSKSLHSSKKSEKLVVKTDFLKHRPSQKERDRSVDSPSSIDHKIKSRISKDPDVNCHSVDKAFPSRETPQHKSLKRPSRCSQMSSGPVKKQRESSSGQKRQDDKPSTRQDKKVLTIQEYFQRNGSKDTPSKSQEPQPTQADECPRLEKRQSLAEKHKAGLSSNGSRSVASKTRSPAKFRSPASRFHKEQPGAHKGSRPLKKEKTKSNMSGGADLSKQRDLLKKHFKAPGSQKDNMGRTYSSIKEKIYLTPCALAGAECPSREGIRLTKLEIRPSPEEKPHKRARRRLSEPSSQGRVSSSYKKGAECPKMLEFKLCPELLQGISTSQERLGESKTVKEKYTVEGIKSNKEAWYKDIPFKKRKLDCTECEGEPQPDTSTDKETVRQTQDSKTTFDAYKKMYLEKRSKSLDSSLTN</sequence>
<feature type="region of interest" description="Disordered" evidence="1">
    <location>
        <begin position="61"/>
        <end position="83"/>
    </location>
</feature>
<evidence type="ECO:0000313" key="2">
    <source>
        <dbReference type="Proteomes" id="UP000186698"/>
    </source>
</evidence>
<feature type="compositionally biased region" description="Polar residues" evidence="1">
    <location>
        <begin position="1753"/>
        <end position="1764"/>
    </location>
</feature>
<feature type="compositionally biased region" description="Basic and acidic residues" evidence="1">
    <location>
        <begin position="1606"/>
        <end position="1621"/>
    </location>
</feature>
<reference evidence="3" key="1">
    <citation type="submission" date="2025-08" db="UniProtKB">
        <authorList>
            <consortium name="RefSeq"/>
        </authorList>
    </citation>
    <scope>IDENTIFICATION</scope>
    <source>
        <strain evidence="3">J_2021</strain>
        <tissue evidence="3">Erythrocytes</tissue>
    </source>
</reference>
<feature type="region of interest" description="Disordered" evidence="1">
    <location>
        <begin position="165"/>
        <end position="188"/>
    </location>
</feature>
<feature type="compositionally biased region" description="Polar residues" evidence="1">
    <location>
        <begin position="64"/>
        <end position="75"/>
    </location>
</feature>
<feature type="compositionally biased region" description="Polar residues" evidence="1">
    <location>
        <begin position="744"/>
        <end position="755"/>
    </location>
</feature>
<dbReference type="Pfam" id="PF15395">
    <property type="entry name" value="DUF4617"/>
    <property type="match status" value="2"/>
</dbReference>
<feature type="compositionally biased region" description="Polar residues" evidence="1">
    <location>
        <begin position="1624"/>
        <end position="1637"/>
    </location>
</feature>
<dbReference type="Proteomes" id="UP000186698">
    <property type="component" value="Chromosome 3L"/>
</dbReference>
<feature type="compositionally biased region" description="Basic and acidic residues" evidence="1">
    <location>
        <begin position="1452"/>
        <end position="1466"/>
    </location>
</feature>
<dbReference type="RefSeq" id="XP_018107375.1">
    <property type="nucleotide sequence ID" value="XM_018251886.2"/>
</dbReference>
<protein>
    <submittedName>
        <fullName evidence="3">Retroelement silencing factor 1 isoform X1</fullName>
    </submittedName>
</protein>
<gene>
    <name evidence="3" type="primary">LOC108710728</name>
</gene>
<feature type="compositionally biased region" description="Polar residues" evidence="1">
    <location>
        <begin position="323"/>
        <end position="345"/>
    </location>
</feature>
<name>A0A8J0UNL1_XENLA</name>
<feature type="compositionally biased region" description="Basic and acidic residues" evidence="1">
    <location>
        <begin position="1733"/>
        <end position="1743"/>
    </location>
</feature>
<feature type="compositionally biased region" description="Polar residues" evidence="1">
    <location>
        <begin position="1379"/>
        <end position="1392"/>
    </location>
</feature>
<keyword evidence="2" id="KW-1185">Reference proteome</keyword>
<feature type="region of interest" description="Disordered" evidence="1">
    <location>
        <begin position="1829"/>
        <end position="1852"/>
    </location>
</feature>
<proteinExistence type="predicted"/>
<dbReference type="InterPro" id="IPR027866">
    <property type="entry name" value="RESF1"/>
</dbReference>
<dbReference type="PANTHER" id="PTHR21604:SF0">
    <property type="entry name" value="RETROELEMENT SILENCING FACTOR 1"/>
    <property type="match status" value="1"/>
</dbReference>
<feature type="compositionally biased region" description="Polar residues" evidence="1">
    <location>
        <begin position="177"/>
        <end position="187"/>
    </location>
</feature>
<feature type="region of interest" description="Disordered" evidence="1">
    <location>
        <begin position="323"/>
        <end position="356"/>
    </location>
</feature>
<feature type="region of interest" description="Disordered" evidence="1">
    <location>
        <begin position="1313"/>
        <end position="1340"/>
    </location>
</feature>
<dbReference type="PANTHER" id="PTHR21604">
    <property type="entry name" value="RETROELEMENT SILENCING FACTOR 1"/>
    <property type="match status" value="1"/>
</dbReference>